<name>A0A7X9RYH2_9BACT</name>
<proteinExistence type="predicted"/>
<comment type="caution">
    <text evidence="1">The sequence shown here is derived from an EMBL/GenBank/DDBJ whole genome shotgun (WGS) entry which is preliminary data.</text>
</comment>
<keyword evidence="2" id="KW-1185">Reference proteome</keyword>
<organism evidence="1 2">
    <name type="scientific">Flammeovirga aprica JL-4</name>
    <dbReference type="NCBI Taxonomy" id="694437"/>
    <lineage>
        <taxon>Bacteria</taxon>
        <taxon>Pseudomonadati</taxon>
        <taxon>Bacteroidota</taxon>
        <taxon>Cytophagia</taxon>
        <taxon>Cytophagales</taxon>
        <taxon>Flammeovirgaceae</taxon>
        <taxon>Flammeovirga</taxon>
    </lineage>
</organism>
<dbReference type="RefSeq" id="WP_169659293.1">
    <property type="nucleotide sequence ID" value="NZ_JABANE010000085.1"/>
</dbReference>
<dbReference type="EMBL" id="JABANE010000085">
    <property type="protein sequence ID" value="NME71070.1"/>
    <property type="molecule type" value="Genomic_DNA"/>
</dbReference>
<protein>
    <recommendedName>
        <fullName evidence="3">TonB-dependent receptor plug domain-containing protein</fullName>
    </recommendedName>
</protein>
<dbReference type="AlphaFoldDB" id="A0A7X9RYH2"/>
<accession>A0A7X9RYH2</accession>
<evidence type="ECO:0000313" key="2">
    <source>
        <dbReference type="Proteomes" id="UP000576082"/>
    </source>
</evidence>
<dbReference type="Proteomes" id="UP000576082">
    <property type="component" value="Unassembled WGS sequence"/>
</dbReference>
<evidence type="ECO:0008006" key="3">
    <source>
        <dbReference type="Google" id="ProtNLM"/>
    </source>
</evidence>
<reference evidence="1 2" key="1">
    <citation type="submission" date="2020-04" db="EMBL/GenBank/DDBJ databases">
        <title>Flammeovirga sp. SR4, a novel species isolated from seawater.</title>
        <authorList>
            <person name="Wang X."/>
        </authorList>
    </citation>
    <scope>NUCLEOTIDE SEQUENCE [LARGE SCALE GENOMIC DNA]</scope>
    <source>
        <strain evidence="1 2">ATCC 23126</strain>
    </source>
</reference>
<sequence>MRKILHIMTLLILWINLSFGQSLDKKYIDSWVLNTVPNSMTGKNVLYIIEGIPLNNDSLNYELSKFKRSDIISIHYIGKAYANSLTFCRPLEGIIIIIPKGGQSKRSIRETFSQAKAMYPKPDLKTTADIDPEKGEPVLIIDGVQIDHRKYFDRFNEIKLKKIIGIQYIDNPVNPEIFGANSVNGLVKITTK</sequence>
<evidence type="ECO:0000313" key="1">
    <source>
        <dbReference type="EMBL" id="NME71070.1"/>
    </source>
</evidence>
<gene>
    <name evidence="1" type="ORF">HHU12_24085</name>
</gene>